<proteinExistence type="predicted"/>
<dbReference type="AlphaFoldDB" id="A0A0A8ZC67"/>
<name>A0A0A8ZC67_ARUDO</name>
<evidence type="ECO:0000313" key="1">
    <source>
        <dbReference type="EMBL" id="JAD35263.1"/>
    </source>
</evidence>
<dbReference type="EMBL" id="GBRH01262632">
    <property type="protein sequence ID" value="JAD35263.1"/>
    <property type="molecule type" value="Transcribed_RNA"/>
</dbReference>
<organism evidence="1">
    <name type="scientific">Arundo donax</name>
    <name type="common">Giant reed</name>
    <name type="synonym">Donax arundinaceus</name>
    <dbReference type="NCBI Taxonomy" id="35708"/>
    <lineage>
        <taxon>Eukaryota</taxon>
        <taxon>Viridiplantae</taxon>
        <taxon>Streptophyta</taxon>
        <taxon>Embryophyta</taxon>
        <taxon>Tracheophyta</taxon>
        <taxon>Spermatophyta</taxon>
        <taxon>Magnoliopsida</taxon>
        <taxon>Liliopsida</taxon>
        <taxon>Poales</taxon>
        <taxon>Poaceae</taxon>
        <taxon>PACMAD clade</taxon>
        <taxon>Arundinoideae</taxon>
        <taxon>Arundineae</taxon>
        <taxon>Arundo</taxon>
    </lineage>
</organism>
<reference evidence="1" key="2">
    <citation type="journal article" date="2015" name="Data Brief">
        <title>Shoot transcriptome of the giant reed, Arundo donax.</title>
        <authorList>
            <person name="Barrero R.A."/>
            <person name="Guerrero F.D."/>
            <person name="Moolhuijzen P."/>
            <person name="Goolsby J.A."/>
            <person name="Tidwell J."/>
            <person name="Bellgard S.E."/>
            <person name="Bellgard M.I."/>
        </authorList>
    </citation>
    <scope>NUCLEOTIDE SEQUENCE</scope>
    <source>
        <tissue evidence="1">Shoot tissue taken approximately 20 cm above the soil surface</tissue>
    </source>
</reference>
<sequence length="31" mass="3467">MIVIKGGVLNQTEGITFDRLEKTSPVYDKIT</sequence>
<reference evidence="1" key="1">
    <citation type="submission" date="2014-09" db="EMBL/GenBank/DDBJ databases">
        <authorList>
            <person name="Magalhaes I.L.F."/>
            <person name="Oliveira U."/>
            <person name="Santos F.R."/>
            <person name="Vidigal T.H.D.A."/>
            <person name="Brescovit A.D."/>
            <person name="Santos A.J."/>
        </authorList>
    </citation>
    <scope>NUCLEOTIDE SEQUENCE</scope>
    <source>
        <tissue evidence="1">Shoot tissue taken approximately 20 cm above the soil surface</tissue>
    </source>
</reference>
<accession>A0A0A8ZC67</accession>
<protein>
    <submittedName>
        <fullName evidence="1">Uncharacterized protein</fullName>
    </submittedName>
</protein>